<feature type="non-terminal residue" evidence="2">
    <location>
        <position position="1"/>
    </location>
</feature>
<sequence>DDFTSTAGPDAAAQDKEKETTSTTAPADLPKEDAAATTGPLAAAPAEDRKAGCLGRSRGWIDGRSSIARREGETTLQSA</sequence>
<protein>
    <submittedName>
        <fullName evidence="2">Uncharacterized protein</fullName>
    </submittedName>
</protein>
<feature type="compositionally biased region" description="Low complexity" evidence="1">
    <location>
        <begin position="35"/>
        <end position="45"/>
    </location>
</feature>
<name>A0A813CA59_9DINO</name>
<keyword evidence="3" id="KW-1185">Reference proteome</keyword>
<dbReference type="Proteomes" id="UP000601435">
    <property type="component" value="Unassembled WGS sequence"/>
</dbReference>
<organism evidence="2 3">
    <name type="scientific">Symbiodinium necroappetens</name>
    <dbReference type="NCBI Taxonomy" id="1628268"/>
    <lineage>
        <taxon>Eukaryota</taxon>
        <taxon>Sar</taxon>
        <taxon>Alveolata</taxon>
        <taxon>Dinophyceae</taxon>
        <taxon>Suessiales</taxon>
        <taxon>Symbiodiniaceae</taxon>
        <taxon>Symbiodinium</taxon>
    </lineage>
</organism>
<proteinExistence type="predicted"/>
<accession>A0A813CA59</accession>
<dbReference type="AlphaFoldDB" id="A0A813CA59"/>
<evidence type="ECO:0000313" key="3">
    <source>
        <dbReference type="Proteomes" id="UP000601435"/>
    </source>
</evidence>
<evidence type="ECO:0000313" key="2">
    <source>
        <dbReference type="EMBL" id="CAE7941865.1"/>
    </source>
</evidence>
<feature type="region of interest" description="Disordered" evidence="1">
    <location>
        <begin position="1"/>
        <end position="79"/>
    </location>
</feature>
<reference evidence="2" key="1">
    <citation type="submission" date="2021-02" db="EMBL/GenBank/DDBJ databases">
        <authorList>
            <person name="Dougan E. K."/>
            <person name="Rhodes N."/>
            <person name="Thang M."/>
            <person name="Chan C."/>
        </authorList>
    </citation>
    <scope>NUCLEOTIDE SEQUENCE</scope>
</reference>
<dbReference type="EMBL" id="CAJNJA010095104">
    <property type="protein sequence ID" value="CAE7941865.1"/>
    <property type="molecule type" value="Genomic_DNA"/>
</dbReference>
<evidence type="ECO:0000256" key="1">
    <source>
        <dbReference type="SAM" id="MobiDB-lite"/>
    </source>
</evidence>
<comment type="caution">
    <text evidence="2">The sequence shown here is derived from an EMBL/GenBank/DDBJ whole genome shotgun (WGS) entry which is preliminary data.</text>
</comment>
<gene>
    <name evidence="2" type="ORF">SNEC2469_LOCUS34438</name>
</gene>